<evidence type="ECO:0000259" key="5">
    <source>
        <dbReference type="PROSITE" id="PS50109"/>
    </source>
</evidence>
<evidence type="ECO:0000256" key="4">
    <source>
        <dbReference type="SAM" id="Phobius"/>
    </source>
</evidence>
<proteinExistence type="predicted"/>
<feature type="domain" description="Histidine kinase" evidence="5">
    <location>
        <begin position="429"/>
        <end position="626"/>
    </location>
</feature>
<dbReference type="SMART" id="SM00387">
    <property type="entry name" value="HATPase_c"/>
    <property type="match status" value="1"/>
</dbReference>
<keyword evidence="3" id="KW-0597">Phosphoprotein</keyword>
<dbReference type="InterPro" id="IPR031621">
    <property type="entry name" value="HisKA_7TM"/>
</dbReference>
<dbReference type="PROSITE" id="PS50109">
    <property type="entry name" value="HIS_KIN"/>
    <property type="match status" value="1"/>
</dbReference>
<dbReference type="InterPro" id="IPR005467">
    <property type="entry name" value="His_kinase_dom"/>
</dbReference>
<keyword evidence="4" id="KW-0472">Membrane</keyword>
<feature type="transmembrane region" description="Helical" evidence="4">
    <location>
        <begin position="69"/>
        <end position="90"/>
    </location>
</feature>
<gene>
    <name evidence="6" type="ORF">B9G39_10820</name>
</gene>
<dbReference type="PRINTS" id="PR00344">
    <property type="entry name" value="BCTRLSENSOR"/>
</dbReference>
<accession>A0A4P9VM08</accession>
<dbReference type="InterPro" id="IPR003594">
    <property type="entry name" value="HATPase_dom"/>
</dbReference>
<keyword evidence="4" id="KW-1133">Transmembrane helix</keyword>
<organism evidence="6 7">
    <name type="scientific">Zooshikella ganghwensis</name>
    <dbReference type="NCBI Taxonomy" id="202772"/>
    <lineage>
        <taxon>Bacteria</taxon>
        <taxon>Pseudomonadati</taxon>
        <taxon>Pseudomonadota</taxon>
        <taxon>Gammaproteobacteria</taxon>
        <taxon>Oceanospirillales</taxon>
        <taxon>Zooshikellaceae</taxon>
        <taxon>Zooshikella</taxon>
    </lineage>
</organism>
<dbReference type="AlphaFoldDB" id="A0A4P9VM08"/>
<keyword evidence="4" id="KW-0812">Transmembrane</keyword>
<comment type="catalytic activity">
    <reaction evidence="1">
        <text>ATP + protein L-histidine = ADP + protein N-phospho-L-histidine.</text>
        <dbReference type="EC" id="2.7.13.3"/>
    </reaction>
</comment>
<dbReference type="InterPro" id="IPR036890">
    <property type="entry name" value="HATPase_C_sf"/>
</dbReference>
<dbReference type="CDD" id="cd00082">
    <property type="entry name" value="HisKA"/>
    <property type="match status" value="1"/>
</dbReference>
<feature type="transmembrane region" description="Helical" evidence="4">
    <location>
        <begin position="6"/>
        <end position="27"/>
    </location>
</feature>
<feature type="transmembrane region" description="Helical" evidence="4">
    <location>
        <begin position="275"/>
        <end position="293"/>
    </location>
</feature>
<dbReference type="Gene3D" id="1.10.287.130">
    <property type="match status" value="1"/>
</dbReference>
<evidence type="ECO:0000313" key="7">
    <source>
        <dbReference type="Proteomes" id="UP000257039"/>
    </source>
</evidence>
<evidence type="ECO:0000256" key="3">
    <source>
        <dbReference type="ARBA" id="ARBA00022553"/>
    </source>
</evidence>
<dbReference type="InterPro" id="IPR003661">
    <property type="entry name" value="HisK_dim/P_dom"/>
</dbReference>
<dbReference type="Pfam" id="PF02518">
    <property type="entry name" value="HATPase_c"/>
    <property type="match status" value="1"/>
</dbReference>
<protein>
    <recommendedName>
        <fullName evidence="2">histidine kinase</fullName>
        <ecNumber evidence="2">2.7.13.3</ecNumber>
    </recommendedName>
</protein>
<name>A0A4P9VM08_9GAMM</name>
<sequence>MSLLLVFNTAMLITTLAGTVVGCWLCWGIKEPQQIALRPLGGFCLGMAIWCGSHVLIQHSHPVMSQLGLLGLLANPFIPTTFLHFALLFIAPGDNPQQLRQRLRKPIAILYLLALAVTLVSFKTTDAFLLPWLVFPAFIVLDTPGWLNLFYTIVVGVIAHAILIWGWHISNANKRRSIVALFLAGGWGLVLASSFVLPSLDIAWFPYPMLLLPSYVLLLVYGIVRYQLVVVNRWAVRAVFWLCILLTLLLLITLFTSVADLLGAEPFTDIPLWELWLYSAFVLFIGSSLYRPAQRIAEKLIYPGAQLREQTLQYWLSTLQNCGSWETLKQTATQLLEKHLSMPVHICFEQPSASNTIPTLFCKRHHQGWQLHLLHWENATPAAIHVAEMFGTLLASSCRGLQQQLYLAEQTQQRLQEQHLVELGALAAAMAHELRNPLNIIAMASTQCDQTTRHHIKMQIERADHLITDMLCYAGPLSLQLEPLTLRPFCQSIAHYIEQRYQVPISIEVTNDLTLNADRHRLQQVLTNLLENAAAFTRNVTNGQIHISAIKTANNTLQLGIHNNGPAIPEEIQQHLFQPFISKRQGGSGLGLAIIRRIMDAHHGQVWHTQIEPWSCSFICEFPQHGAEDDASRE</sequence>
<evidence type="ECO:0000256" key="2">
    <source>
        <dbReference type="ARBA" id="ARBA00012438"/>
    </source>
</evidence>
<evidence type="ECO:0000313" key="6">
    <source>
        <dbReference type="EMBL" id="RDH43896.1"/>
    </source>
</evidence>
<dbReference type="EC" id="2.7.13.3" evidence="2"/>
<dbReference type="Pfam" id="PF16927">
    <property type="entry name" value="HisKA_7TM"/>
    <property type="match status" value="1"/>
</dbReference>
<feature type="transmembrane region" description="Helical" evidence="4">
    <location>
        <begin position="204"/>
        <end position="224"/>
    </location>
</feature>
<comment type="caution">
    <text evidence="6">The sequence shown here is derived from an EMBL/GenBank/DDBJ whole genome shotgun (WGS) entry which is preliminary data.</text>
</comment>
<feature type="transmembrane region" description="Helical" evidence="4">
    <location>
        <begin position="178"/>
        <end position="198"/>
    </location>
</feature>
<dbReference type="InterPro" id="IPR036097">
    <property type="entry name" value="HisK_dim/P_sf"/>
</dbReference>
<dbReference type="Gene3D" id="3.30.565.10">
    <property type="entry name" value="Histidine kinase-like ATPase, C-terminal domain"/>
    <property type="match status" value="1"/>
</dbReference>
<dbReference type="EMBL" id="NDXW01000001">
    <property type="protein sequence ID" value="RDH43896.1"/>
    <property type="molecule type" value="Genomic_DNA"/>
</dbReference>
<dbReference type="Proteomes" id="UP000257039">
    <property type="component" value="Unassembled WGS sequence"/>
</dbReference>
<feature type="transmembrane region" description="Helical" evidence="4">
    <location>
        <begin position="110"/>
        <end position="134"/>
    </location>
</feature>
<reference evidence="6 7" key="1">
    <citation type="submission" date="2017-04" db="EMBL/GenBank/DDBJ databases">
        <title>Draft genome sequence of Zooshikella ganghwensis VG4 isolated from Red Sea sediments.</title>
        <authorList>
            <person name="Rehman Z."/>
            <person name="Alam I."/>
            <person name="Kamau A."/>
            <person name="Bajic V."/>
            <person name="Leiknes T."/>
        </authorList>
    </citation>
    <scope>NUCLEOTIDE SEQUENCE [LARGE SCALE GENOMIC DNA]</scope>
    <source>
        <strain evidence="6 7">VG4</strain>
    </source>
</reference>
<dbReference type="SUPFAM" id="SSF47384">
    <property type="entry name" value="Homodimeric domain of signal transducing histidine kinase"/>
    <property type="match status" value="1"/>
</dbReference>
<feature type="transmembrane region" description="Helical" evidence="4">
    <location>
        <begin position="39"/>
        <end position="57"/>
    </location>
</feature>
<dbReference type="SUPFAM" id="SSF55874">
    <property type="entry name" value="ATPase domain of HSP90 chaperone/DNA topoisomerase II/histidine kinase"/>
    <property type="match status" value="1"/>
</dbReference>
<evidence type="ECO:0000256" key="1">
    <source>
        <dbReference type="ARBA" id="ARBA00000085"/>
    </source>
</evidence>
<feature type="transmembrane region" description="Helical" evidence="4">
    <location>
        <begin position="236"/>
        <end position="255"/>
    </location>
</feature>
<dbReference type="GO" id="GO:0000155">
    <property type="term" value="F:phosphorelay sensor kinase activity"/>
    <property type="evidence" value="ECO:0007669"/>
    <property type="project" value="InterPro"/>
</dbReference>
<dbReference type="PANTHER" id="PTHR43547">
    <property type="entry name" value="TWO-COMPONENT HISTIDINE KINASE"/>
    <property type="match status" value="1"/>
</dbReference>
<feature type="transmembrane region" description="Helical" evidence="4">
    <location>
        <begin position="146"/>
        <end position="166"/>
    </location>
</feature>
<dbReference type="InterPro" id="IPR004358">
    <property type="entry name" value="Sig_transdc_His_kin-like_C"/>
</dbReference>
<keyword evidence="7" id="KW-1185">Reference proteome</keyword>
<dbReference type="PANTHER" id="PTHR43547:SF2">
    <property type="entry name" value="HYBRID SIGNAL TRANSDUCTION HISTIDINE KINASE C"/>
    <property type="match status" value="1"/>
</dbReference>